<name>A0ABT5YNM2_9PROT</name>
<dbReference type="Gene3D" id="1.10.10.10">
    <property type="entry name" value="Winged helix-like DNA-binding domain superfamily/Winged helix DNA-binding domain"/>
    <property type="match status" value="1"/>
</dbReference>
<dbReference type="PRINTS" id="PR00035">
    <property type="entry name" value="HTHGNTR"/>
</dbReference>
<organism evidence="5 6">
    <name type="scientific">Aquibaculum arenosum</name>
    <dbReference type="NCBI Taxonomy" id="3032591"/>
    <lineage>
        <taxon>Bacteria</taxon>
        <taxon>Pseudomonadati</taxon>
        <taxon>Pseudomonadota</taxon>
        <taxon>Alphaproteobacteria</taxon>
        <taxon>Rhodospirillales</taxon>
        <taxon>Rhodovibrionaceae</taxon>
        <taxon>Aquibaculum</taxon>
    </lineage>
</organism>
<dbReference type="Pfam" id="PF00392">
    <property type="entry name" value="GntR"/>
    <property type="match status" value="1"/>
</dbReference>
<feature type="domain" description="HTH gntR-type" evidence="4">
    <location>
        <begin position="21"/>
        <end position="88"/>
    </location>
</feature>
<dbReference type="Proteomes" id="UP001215503">
    <property type="component" value="Unassembled WGS sequence"/>
</dbReference>
<evidence type="ECO:0000256" key="2">
    <source>
        <dbReference type="ARBA" id="ARBA00023125"/>
    </source>
</evidence>
<keyword evidence="3" id="KW-0804">Transcription</keyword>
<dbReference type="SUPFAM" id="SSF48008">
    <property type="entry name" value="GntR ligand-binding domain-like"/>
    <property type="match status" value="1"/>
</dbReference>
<dbReference type="PANTHER" id="PTHR43537">
    <property type="entry name" value="TRANSCRIPTIONAL REGULATOR, GNTR FAMILY"/>
    <property type="match status" value="1"/>
</dbReference>
<dbReference type="InterPro" id="IPR011711">
    <property type="entry name" value="GntR_C"/>
</dbReference>
<proteinExistence type="predicted"/>
<dbReference type="SUPFAM" id="SSF46785">
    <property type="entry name" value="Winged helix' DNA-binding domain"/>
    <property type="match status" value="1"/>
</dbReference>
<dbReference type="EMBL" id="JARHUD010000006">
    <property type="protein sequence ID" value="MDF2096559.1"/>
    <property type="molecule type" value="Genomic_DNA"/>
</dbReference>
<evidence type="ECO:0000313" key="5">
    <source>
        <dbReference type="EMBL" id="MDF2096559.1"/>
    </source>
</evidence>
<accession>A0ABT5YNM2</accession>
<keyword evidence="1" id="KW-0805">Transcription regulation</keyword>
<reference evidence="5 6" key="1">
    <citation type="submission" date="2023-03" db="EMBL/GenBank/DDBJ databases">
        <title>Fodinicurvata sp. CAU 1616 isolated from sea sendiment.</title>
        <authorList>
            <person name="Kim W."/>
        </authorList>
    </citation>
    <scope>NUCLEOTIDE SEQUENCE [LARGE SCALE GENOMIC DNA]</scope>
    <source>
        <strain evidence="5 6">CAU 1616</strain>
    </source>
</reference>
<comment type="caution">
    <text evidence="5">The sequence shown here is derived from an EMBL/GenBank/DDBJ whole genome shotgun (WGS) entry which is preliminary data.</text>
</comment>
<keyword evidence="2" id="KW-0238">DNA-binding</keyword>
<evidence type="ECO:0000313" key="6">
    <source>
        <dbReference type="Proteomes" id="UP001215503"/>
    </source>
</evidence>
<gene>
    <name evidence="5" type="ORF">P2G67_11275</name>
</gene>
<dbReference type="InterPro" id="IPR008920">
    <property type="entry name" value="TF_FadR/GntR_C"/>
</dbReference>
<protein>
    <submittedName>
        <fullName evidence="5">GntR family transcriptional regulator</fullName>
    </submittedName>
</protein>
<evidence type="ECO:0000259" key="4">
    <source>
        <dbReference type="PROSITE" id="PS50949"/>
    </source>
</evidence>
<keyword evidence="6" id="KW-1185">Reference proteome</keyword>
<dbReference type="SMART" id="SM00895">
    <property type="entry name" value="FCD"/>
    <property type="match status" value="1"/>
</dbReference>
<evidence type="ECO:0000256" key="3">
    <source>
        <dbReference type="ARBA" id="ARBA00023163"/>
    </source>
</evidence>
<dbReference type="PANTHER" id="PTHR43537:SF5">
    <property type="entry name" value="UXU OPERON TRANSCRIPTIONAL REGULATOR"/>
    <property type="match status" value="1"/>
</dbReference>
<dbReference type="InterPro" id="IPR036390">
    <property type="entry name" value="WH_DNA-bd_sf"/>
</dbReference>
<dbReference type="PROSITE" id="PS50949">
    <property type="entry name" value="HTH_GNTR"/>
    <property type="match status" value="1"/>
</dbReference>
<dbReference type="Gene3D" id="1.20.120.530">
    <property type="entry name" value="GntR ligand-binding domain-like"/>
    <property type="match status" value="1"/>
</dbReference>
<dbReference type="InterPro" id="IPR000524">
    <property type="entry name" value="Tscrpt_reg_HTH_GntR"/>
</dbReference>
<dbReference type="RefSeq" id="WP_275823106.1">
    <property type="nucleotide sequence ID" value="NZ_JARHUD010000006.1"/>
</dbReference>
<sequence length="239" mass="27296">MARSRRASASARLTAKAHSARERFDFMFQELRERICLLQYPPGEALSEEALAKEFGVSRTPIRRVLGRLEAAGLVESRHGVGTLVTVIDQVELEQVYTLRMRLAELMGELDPRCATAEELATLRGLIDRCESLCDAPNEPEFCRINMAFNQLLITLIGNSALRDVTEQLYYRSSRFFLYALPGMDFPEEIDIFRGEMAEILTALERGDLRAVAFHRRNHIANSYYRIIRDRHAPETEAD</sequence>
<dbReference type="InterPro" id="IPR036388">
    <property type="entry name" value="WH-like_DNA-bd_sf"/>
</dbReference>
<dbReference type="Pfam" id="PF07729">
    <property type="entry name" value="FCD"/>
    <property type="match status" value="1"/>
</dbReference>
<evidence type="ECO:0000256" key="1">
    <source>
        <dbReference type="ARBA" id="ARBA00023015"/>
    </source>
</evidence>
<dbReference type="CDD" id="cd07377">
    <property type="entry name" value="WHTH_GntR"/>
    <property type="match status" value="1"/>
</dbReference>
<dbReference type="SMART" id="SM00345">
    <property type="entry name" value="HTH_GNTR"/>
    <property type="match status" value="1"/>
</dbReference>